<accession>A0ABR5MG37</accession>
<dbReference type="SMART" id="SM00870">
    <property type="entry name" value="Asparaginase"/>
    <property type="match status" value="1"/>
</dbReference>
<feature type="domain" description="L-asparaginase N-terminal" evidence="6">
    <location>
        <begin position="8"/>
        <end position="202"/>
    </location>
</feature>
<evidence type="ECO:0000259" key="6">
    <source>
        <dbReference type="Pfam" id="PF00710"/>
    </source>
</evidence>
<dbReference type="CDD" id="cd08964">
    <property type="entry name" value="L-asparaginase_II"/>
    <property type="match status" value="1"/>
</dbReference>
<feature type="active site" evidence="4">
    <location>
        <position position="17"/>
    </location>
</feature>
<dbReference type="Pfam" id="PF00710">
    <property type="entry name" value="Asparaginase"/>
    <property type="match status" value="1"/>
</dbReference>
<dbReference type="PROSITE" id="PS00144">
    <property type="entry name" value="ASN_GLN_ASE_1"/>
    <property type="match status" value="1"/>
</dbReference>
<sequence length="334" mass="36566">MWGILMKKIKLIATGGTISARGTDRMDLKDYQSGYYTGKDFIKHIPEISNIADVDVTQLTNFSSTHIQTEHWLELRKLVEEALNEADYDGVVITHGTNTLEEIAYFLHLTVNSEKPVVCVGAQRPFTALGSDAGTNLVAAIRVAANSSSFGKGVLVVMNDEINSAREVSKTSTYRLETFQSGTLGLLGYVDADQTVQFYRSPQRRHTTNSQFSKLSLEKLAAVEIVYSYAGANGDLIRYILNSGNYDGIIVAGTGAGRCSAQEGEALKEAVENGLIVVRSSRVGDGRVVPIESFQEFSCVTADNLNPQKARILLMLSLSISNDVSEIQRVFDDY</sequence>
<dbReference type="InterPro" id="IPR036152">
    <property type="entry name" value="Asp/glu_Ase-like_sf"/>
</dbReference>
<dbReference type="Proteomes" id="UP000037854">
    <property type="component" value="Unassembled WGS sequence"/>
</dbReference>
<dbReference type="PRINTS" id="PR00139">
    <property type="entry name" value="ASNGLNASE"/>
</dbReference>
<keyword evidence="3" id="KW-0378">Hydrolase</keyword>
<dbReference type="PANTHER" id="PTHR11707:SF28">
    <property type="entry name" value="60 KDA LYSOPHOSPHOLIPASE"/>
    <property type="match status" value="1"/>
</dbReference>
<comment type="caution">
    <text evidence="8">The sequence shown here is derived from an EMBL/GenBank/DDBJ whole genome shotgun (WGS) entry which is preliminary data.</text>
</comment>
<dbReference type="Pfam" id="PF17763">
    <property type="entry name" value="Asparaginase_C"/>
    <property type="match status" value="1"/>
</dbReference>
<dbReference type="SUPFAM" id="SSF53774">
    <property type="entry name" value="Glutaminase/Asparaginase"/>
    <property type="match status" value="1"/>
</dbReference>
<dbReference type="EC" id="3.5.1.1" evidence="2"/>
<gene>
    <name evidence="8" type="ORF">AFL42_15335</name>
</gene>
<dbReference type="InterPro" id="IPR037152">
    <property type="entry name" value="L-asparaginase_N_sf"/>
</dbReference>
<dbReference type="InterPro" id="IPR006034">
    <property type="entry name" value="Asparaginase/glutaminase-like"/>
</dbReference>
<dbReference type="PANTHER" id="PTHR11707">
    <property type="entry name" value="L-ASPARAGINASE"/>
    <property type="match status" value="1"/>
</dbReference>
<evidence type="ECO:0000313" key="9">
    <source>
        <dbReference type="Proteomes" id="UP000037854"/>
    </source>
</evidence>
<reference evidence="8 9" key="1">
    <citation type="submission" date="2015-07" db="EMBL/GenBank/DDBJ databases">
        <title>High-quality draft genome sequence of Oceanobacillus caeni HM6, a bacillus isolated from a human feces.</title>
        <authorList>
            <person name="Kumar J."/>
            <person name="Verma M.K."/>
            <person name="Pandey R."/>
            <person name="Bhambi M."/>
            <person name="Chauhan N."/>
        </authorList>
    </citation>
    <scope>NUCLEOTIDE SEQUENCE [LARGE SCALE GENOMIC DNA]</scope>
    <source>
        <strain evidence="8 9">HM6</strain>
    </source>
</reference>
<dbReference type="NCBIfam" id="TIGR00520">
    <property type="entry name" value="asnASE_II"/>
    <property type="match status" value="1"/>
</dbReference>
<comment type="similarity">
    <text evidence="1 5">Belongs to the asparaginase 1 family.</text>
</comment>
<evidence type="ECO:0000259" key="7">
    <source>
        <dbReference type="Pfam" id="PF17763"/>
    </source>
</evidence>
<evidence type="ECO:0000256" key="4">
    <source>
        <dbReference type="PROSITE-ProRule" id="PRU10099"/>
    </source>
</evidence>
<protein>
    <recommendedName>
        <fullName evidence="2">asparaginase</fullName>
        <ecNumber evidence="2">3.5.1.1</ecNumber>
    </recommendedName>
</protein>
<dbReference type="InterPro" id="IPR027473">
    <property type="entry name" value="L-asparaginase_C"/>
</dbReference>
<dbReference type="PROSITE" id="PS51732">
    <property type="entry name" value="ASN_GLN_ASE_3"/>
    <property type="match status" value="1"/>
</dbReference>
<dbReference type="InterPro" id="IPR004550">
    <property type="entry name" value="AsnASE_II"/>
</dbReference>
<dbReference type="EMBL" id="LGTK01000075">
    <property type="protein sequence ID" value="KPH71414.1"/>
    <property type="molecule type" value="Genomic_DNA"/>
</dbReference>
<dbReference type="PIRSF" id="PIRSF500176">
    <property type="entry name" value="L_ASNase"/>
    <property type="match status" value="1"/>
</dbReference>
<dbReference type="Gene3D" id="3.40.50.1170">
    <property type="entry name" value="L-asparaginase, N-terminal domain"/>
    <property type="match status" value="1"/>
</dbReference>
<dbReference type="InterPro" id="IPR040919">
    <property type="entry name" value="Asparaginase_C"/>
</dbReference>
<proteinExistence type="inferred from homology"/>
<evidence type="ECO:0000313" key="8">
    <source>
        <dbReference type="EMBL" id="KPH71414.1"/>
    </source>
</evidence>
<evidence type="ECO:0000256" key="5">
    <source>
        <dbReference type="RuleBase" id="RU004456"/>
    </source>
</evidence>
<evidence type="ECO:0000256" key="1">
    <source>
        <dbReference type="ARBA" id="ARBA00010518"/>
    </source>
</evidence>
<name>A0ABR5MG37_9BACI</name>
<evidence type="ECO:0000256" key="2">
    <source>
        <dbReference type="ARBA" id="ARBA00012920"/>
    </source>
</evidence>
<organism evidence="8 9">
    <name type="scientific">Oceanobacillus caeni</name>
    <dbReference type="NCBI Taxonomy" id="405946"/>
    <lineage>
        <taxon>Bacteria</taxon>
        <taxon>Bacillati</taxon>
        <taxon>Bacillota</taxon>
        <taxon>Bacilli</taxon>
        <taxon>Bacillales</taxon>
        <taxon>Bacillaceae</taxon>
        <taxon>Oceanobacillus</taxon>
    </lineage>
</organism>
<dbReference type="InterPro" id="IPR027474">
    <property type="entry name" value="L-asparaginase_N"/>
</dbReference>
<feature type="domain" description="Asparaginase/glutaminase C-terminal" evidence="7">
    <location>
        <begin position="223"/>
        <end position="331"/>
    </location>
</feature>
<keyword evidence="9" id="KW-1185">Reference proteome</keyword>
<dbReference type="PIRSF" id="PIRSF001220">
    <property type="entry name" value="L-ASNase_gatD"/>
    <property type="match status" value="1"/>
</dbReference>
<dbReference type="InterPro" id="IPR020827">
    <property type="entry name" value="Asparaginase/glutaminase_AS1"/>
</dbReference>
<evidence type="ECO:0000256" key="3">
    <source>
        <dbReference type="ARBA" id="ARBA00022801"/>
    </source>
</evidence>
<dbReference type="Gene3D" id="3.40.50.40">
    <property type="match status" value="1"/>
</dbReference>